<feature type="transmembrane region" description="Helical" evidence="1">
    <location>
        <begin position="17"/>
        <end position="37"/>
    </location>
</feature>
<dbReference type="InterPro" id="IPR036938">
    <property type="entry name" value="PAP2/HPO_sf"/>
</dbReference>
<dbReference type="Proteomes" id="UP000187209">
    <property type="component" value="Unassembled WGS sequence"/>
</dbReference>
<evidence type="ECO:0000259" key="2">
    <source>
        <dbReference type="Pfam" id="PF01569"/>
    </source>
</evidence>
<keyword evidence="1" id="KW-1133">Transmembrane helix</keyword>
<feature type="transmembrane region" description="Helical" evidence="1">
    <location>
        <begin position="169"/>
        <end position="187"/>
    </location>
</feature>
<feature type="transmembrane region" description="Helical" evidence="1">
    <location>
        <begin position="193"/>
        <end position="214"/>
    </location>
</feature>
<feature type="transmembrane region" description="Helical" evidence="1">
    <location>
        <begin position="327"/>
        <end position="346"/>
    </location>
</feature>
<dbReference type="Pfam" id="PF01569">
    <property type="entry name" value="PAP2"/>
    <property type="match status" value="1"/>
</dbReference>
<name>A0A1R2CWR7_9CILI</name>
<feature type="transmembrane region" description="Helical" evidence="1">
    <location>
        <begin position="235"/>
        <end position="257"/>
    </location>
</feature>
<dbReference type="AlphaFoldDB" id="A0A1R2CWR7"/>
<reference evidence="3 4" key="1">
    <citation type="submission" date="2016-11" db="EMBL/GenBank/DDBJ databases">
        <title>The macronuclear genome of Stentor coeruleus: a giant cell with tiny introns.</title>
        <authorList>
            <person name="Slabodnick M."/>
            <person name="Ruby J.G."/>
            <person name="Reiff S.B."/>
            <person name="Swart E.C."/>
            <person name="Gosai S."/>
            <person name="Prabakaran S."/>
            <person name="Witkowska E."/>
            <person name="Larue G.E."/>
            <person name="Fisher S."/>
            <person name="Freeman R.M."/>
            <person name="Gunawardena J."/>
            <person name="Chu W."/>
            <person name="Stover N.A."/>
            <person name="Gregory B.D."/>
            <person name="Nowacki M."/>
            <person name="Derisi J."/>
            <person name="Roy S.W."/>
            <person name="Marshall W.F."/>
            <person name="Sood P."/>
        </authorList>
    </citation>
    <scope>NUCLEOTIDE SEQUENCE [LARGE SCALE GENOMIC DNA]</scope>
    <source>
        <strain evidence="3">WM001</strain>
    </source>
</reference>
<organism evidence="3 4">
    <name type="scientific">Stentor coeruleus</name>
    <dbReference type="NCBI Taxonomy" id="5963"/>
    <lineage>
        <taxon>Eukaryota</taxon>
        <taxon>Sar</taxon>
        <taxon>Alveolata</taxon>
        <taxon>Ciliophora</taxon>
        <taxon>Postciliodesmatophora</taxon>
        <taxon>Heterotrichea</taxon>
        <taxon>Heterotrichida</taxon>
        <taxon>Stentoridae</taxon>
        <taxon>Stentor</taxon>
    </lineage>
</organism>
<proteinExistence type="predicted"/>
<feature type="transmembrane region" description="Helical" evidence="1">
    <location>
        <begin position="138"/>
        <end position="157"/>
    </location>
</feature>
<accession>A0A1R2CWR7</accession>
<dbReference type="EMBL" id="MPUH01000042">
    <property type="protein sequence ID" value="OMJ93436.1"/>
    <property type="molecule type" value="Genomic_DNA"/>
</dbReference>
<sequence length="401" mass="45626">MLNPSLVQDSKIEDRKVLTFQVIKVIAGILLIFFIPLEYLTSNSLNNLEKHALIRIQDDRTDSGINFFKILDYFGNHVFLIVIFPALYHFYDARKAMKIIIVVCISLYMHSFLALLYMEPRPFWYSSSIKGELCTSGFGLPSLEILLVTVLFIYTAAELFRNRGPIESTIAYSLCLALISLYVTAALYLGEHFPHQCVVTICFAFIYLTGAFSLDKYISNMALKTCFGYNENRKNSIYMLIAVLALFCSIIATNNLITNVKGISIYWIKHALKHCDNDYQVNGSDSFYISAWIFYMQGAVFGCMFTAKRLSMFWWMTPYYKRFIRSIIACGISYGVFSLFSLFDFSADASTFSVNFVAPLLIMGFVTHGIMPLIFAKVHLALSIGPDVDDETELTSYYGNI</sequence>
<feature type="transmembrane region" description="Helical" evidence="1">
    <location>
        <begin position="98"/>
        <end position="118"/>
    </location>
</feature>
<feature type="domain" description="Phosphatidic acid phosphatase type 2/haloperoxidase" evidence="2">
    <location>
        <begin position="96"/>
        <end position="214"/>
    </location>
</feature>
<dbReference type="OrthoDB" id="300270at2759"/>
<dbReference type="SUPFAM" id="SSF48317">
    <property type="entry name" value="Acid phosphatase/Vanadium-dependent haloperoxidase"/>
    <property type="match status" value="1"/>
</dbReference>
<evidence type="ECO:0000313" key="3">
    <source>
        <dbReference type="EMBL" id="OMJ93436.1"/>
    </source>
</evidence>
<feature type="transmembrane region" description="Helical" evidence="1">
    <location>
        <begin position="73"/>
        <end position="91"/>
    </location>
</feature>
<comment type="caution">
    <text evidence="3">The sequence shown here is derived from an EMBL/GenBank/DDBJ whole genome shotgun (WGS) entry which is preliminary data.</text>
</comment>
<gene>
    <name evidence="3" type="ORF">SteCoe_3552</name>
</gene>
<protein>
    <recommendedName>
        <fullName evidence="2">Phosphatidic acid phosphatase type 2/haloperoxidase domain-containing protein</fullName>
    </recommendedName>
</protein>
<evidence type="ECO:0000313" key="4">
    <source>
        <dbReference type="Proteomes" id="UP000187209"/>
    </source>
</evidence>
<dbReference type="InterPro" id="IPR000326">
    <property type="entry name" value="PAP2/HPO"/>
</dbReference>
<feature type="transmembrane region" description="Helical" evidence="1">
    <location>
        <begin position="287"/>
        <end position="307"/>
    </location>
</feature>
<feature type="transmembrane region" description="Helical" evidence="1">
    <location>
        <begin position="352"/>
        <end position="375"/>
    </location>
</feature>
<evidence type="ECO:0000256" key="1">
    <source>
        <dbReference type="SAM" id="Phobius"/>
    </source>
</evidence>
<keyword evidence="1" id="KW-0812">Transmembrane</keyword>
<keyword evidence="1" id="KW-0472">Membrane</keyword>
<keyword evidence="4" id="KW-1185">Reference proteome</keyword>